<dbReference type="AlphaFoldDB" id="A0A2D2AZQ2"/>
<dbReference type="GO" id="GO:0016747">
    <property type="term" value="F:acyltransferase activity, transferring groups other than amino-acyl groups"/>
    <property type="evidence" value="ECO:0007669"/>
    <property type="project" value="InterPro"/>
</dbReference>
<reference evidence="2 3" key="1">
    <citation type="submission" date="2017-10" db="EMBL/GenBank/DDBJ databases">
        <title>Genome sequence of Caulobacter mirabilis FWC38.</title>
        <authorList>
            <person name="Fiebig A."/>
            <person name="Crosson S."/>
        </authorList>
    </citation>
    <scope>NUCLEOTIDE SEQUENCE [LARGE SCALE GENOMIC DNA]</scope>
    <source>
        <strain evidence="2 3">FWC 38</strain>
    </source>
</reference>
<sequence>MTLELVVPTRDHLPGYVDALERGWSPDNLRLVEAARELLAEIAADADAFLARMDDPEARGGDVVQLDGSRAKRLPGLTRWLWDGDFCGSINFRWQVGTEEMPPHVLGHMGYAVVPWKRGRGYASRALALLLPEARARGLRWVDLTTNPQNEPSQRVILNNGGELIGPFEKPDAHGGGEGLLWRIRL</sequence>
<proteinExistence type="predicted"/>
<dbReference type="RefSeq" id="WP_099622722.1">
    <property type="nucleotide sequence ID" value="NZ_CP024201.1"/>
</dbReference>
<dbReference type="PANTHER" id="PTHR39173:SF1">
    <property type="entry name" value="ACETYLTRANSFERASE"/>
    <property type="match status" value="1"/>
</dbReference>
<organism evidence="2 3">
    <name type="scientific">Caulobacter mirabilis</name>
    <dbReference type="NCBI Taxonomy" id="69666"/>
    <lineage>
        <taxon>Bacteria</taxon>
        <taxon>Pseudomonadati</taxon>
        <taxon>Pseudomonadota</taxon>
        <taxon>Alphaproteobacteria</taxon>
        <taxon>Caulobacterales</taxon>
        <taxon>Caulobacteraceae</taxon>
        <taxon>Caulobacter</taxon>
    </lineage>
</organism>
<dbReference type="InterPro" id="IPR016181">
    <property type="entry name" value="Acyl_CoA_acyltransferase"/>
</dbReference>
<dbReference type="OrthoDB" id="5293267at2"/>
<accession>A0A2D2AZQ2</accession>
<evidence type="ECO:0000313" key="2">
    <source>
        <dbReference type="EMBL" id="ATQ43471.1"/>
    </source>
</evidence>
<protein>
    <submittedName>
        <fullName evidence="2">GNAT family N-acetyltransferase</fullName>
    </submittedName>
</protein>
<dbReference type="PANTHER" id="PTHR39173">
    <property type="entry name" value="ACETYLTRANSFERASE"/>
    <property type="match status" value="1"/>
</dbReference>
<dbReference type="Proteomes" id="UP000228945">
    <property type="component" value="Chromosome"/>
</dbReference>
<dbReference type="KEGG" id="cmb:CSW64_14155"/>
<dbReference type="EMBL" id="CP024201">
    <property type="protein sequence ID" value="ATQ43471.1"/>
    <property type="molecule type" value="Genomic_DNA"/>
</dbReference>
<dbReference type="Pfam" id="PF13302">
    <property type="entry name" value="Acetyltransf_3"/>
    <property type="match status" value="1"/>
</dbReference>
<dbReference type="SUPFAM" id="SSF55729">
    <property type="entry name" value="Acyl-CoA N-acyltransferases (Nat)"/>
    <property type="match status" value="1"/>
</dbReference>
<dbReference type="CDD" id="cd04301">
    <property type="entry name" value="NAT_SF"/>
    <property type="match status" value="1"/>
</dbReference>
<dbReference type="PROSITE" id="PS51186">
    <property type="entry name" value="GNAT"/>
    <property type="match status" value="1"/>
</dbReference>
<gene>
    <name evidence="2" type="ORF">CSW64_14155</name>
</gene>
<keyword evidence="2" id="KW-0808">Transferase</keyword>
<name>A0A2D2AZQ2_9CAUL</name>
<keyword evidence="3" id="KW-1185">Reference proteome</keyword>
<evidence type="ECO:0000313" key="3">
    <source>
        <dbReference type="Proteomes" id="UP000228945"/>
    </source>
</evidence>
<evidence type="ECO:0000259" key="1">
    <source>
        <dbReference type="PROSITE" id="PS51186"/>
    </source>
</evidence>
<dbReference type="InterPro" id="IPR000182">
    <property type="entry name" value="GNAT_dom"/>
</dbReference>
<dbReference type="Gene3D" id="3.40.630.30">
    <property type="match status" value="1"/>
</dbReference>
<feature type="domain" description="N-acetyltransferase" evidence="1">
    <location>
        <begin position="29"/>
        <end position="186"/>
    </location>
</feature>